<dbReference type="InterPro" id="IPR000515">
    <property type="entry name" value="MetI-like"/>
</dbReference>
<dbReference type="RefSeq" id="WP_083068144.1">
    <property type="nucleotide sequence ID" value="NZ_CBCPHS010000008.1"/>
</dbReference>
<dbReference type="CDD" id="cd06261">
    <property type="entry name" value="TM_PBP2"/>
    <property type="match status" value="1"/>
</dbReference>
<gene>
    <name evidence="8" type="ORF">A6J77_003165</name>
</gene>
<evidence type="ECO:0000256" key="5">
    <source>
        <dbReference type="ARBA" id="ARBA00023136"/>
    </source>
</evidence>
<accession>A0A2J9PLT7</accession>
<comment type="subcellular location">
    <subcellularLocation>
        <location evidence="6">Cell membrane</location>
        <topology evidence="6">Multi-pass membrane protein</topology>
    </subcellularLocation>
    <subcellularLocation>
        <location evidence="1">Membrane</location>
        <topology evidence="1">Multi-pass membrane protein</topology>
    </subcellularLocation>
</comment>
<proteinExistence type="inferred from homology"/>
<dbReference type="PANTHER" id="PTHR30177">
    <property type="entry name" value="GLYCINE BETAINE/L-PROLINE TRANSPORT SYSTEM PERMEASE PROTEIN PROW"/>
    <property type="match status" value="1"/>
</dbReference>
<dbReference type="Gene3D" id="1.10.3720.10">
    <property type="entry name" value="MetI-like"/>
    <property type="match status" value="1"/>
</dbReference>
<keyword evidence="2 6" id="KW-0813">Transport</keyword>
<dbReference type="Pfam" id="PF00528">
    <property type="entry name" value="BPD_transp_1"/>
    <property type="match status" value="1"/>
</dbReference>
<dbReference type="InterPro" id="IPR035906">
    <property type="entry name" value="MetI-like_sf"/>
</dbReference>
<evidence type="ECO:0000256" key="2">
    <source>
        <dbReference type="ARBA" id="ARBA00022448"/>
    </source>
</evidence>
<evidence type="ECO:0000256" key="6">
    <source>
        <dbReference type="RuleBase" id="RU363032"/>
    </source>
</evidence>
<dbReference type="SUPFAM" id="SSF161098">
    <property type="entry name" value="MetI-like"/>
    <property type="match status" value="1"/>
</dbReference>
<keyword evidence="3 6" id="KW-0812">Transmembrane</keyword>
<comment type="caution">
    <text evidence="8">The sequence shown here is derived from an EMBL/GenBank/DDBJ whole genome shotgun (WGS) entry which is preliminary data.</text>
</comment>
<dbReference type="EMBL" id="NBTM02000001">
    <property type="protein sequence ID" value="PNL91277.1"/>
    <property type="molecule type" value="Genomic_DNA"/>
</dbReference>
<organism evidence="8 9">
    <name type="scientific">Aerococcus viridans</name>
    <dbReference type="NCBI Taxonomy" id="1377"/>
    <lineage>
        <taxon>Bacteria</taxon>
        <taxon>Bacillati</taxon>
        <taxon>Bacillota</taxon>
        <taxon>Bacilli</taxon>
        <taxon>Lactobacillales</taxon>
        <taxon>Aerococcaceae</taxon>
        <taxon>Aerococcus</taxon>
    </lineage>
</organism>
<evidence type="ECO:0000256" key="1">
    <source>
        <dbReference type="ARBA" id="ARBA00004141"/>
    </source>
</evidence>
<feature type="transmembrane region" description="Helical" evidence="6">
    <location>
        <begin position="189"/>
        <end position="211"/>
    </location>
</feature>
<dbReference type="GO" id="GO:0055085">
    <property type="term" value="P:transmembrane transport"/>
    <property type="evidence" value="ECO:0007669"/>
    <property type="project" value="InterPro"/>
</dbReference>
<dbReference type="GO" id="GO:0005886">
    <property type="term" value="C:plasma membrane"/>
    <property type="evidence" value="ECO:0007669"/>
    <property type="project" value="UniProtKB-SubCell"/>
</dbReference>
<evidence type="ECO:0000313" key="9">
    <source>
        <dbReference type="Proteomes" id="UP000192813"/>
    </source>
</evidence>
<reference evidence="9" key="1">
    <citation type="submission" date="2017-12" db="EMBL/GenBank/DDBJ databases">
        <title>FDA dAtabase for Regulatory Grade micrObial Sequences (FDA-ARGOS): Supporting development and validation of Infectious Disease Dx tests.</title>
        <authorList>
            <person name="Hoffmann M."/>
            <person name="Allard M."/>
            <person name="Evans P."/>
            <person name="Brown E."/>
            <person name="Tallon L."/>
            <person name="Sadzewicz L."/>
            <person name="Sengamalay N."/>
            <person name="Ott S."/>
            <person name="Godinez A."/>
            <person name="Nagaraj S."/>
            <person name="Vavikolanu K."/>
            <person name="Aluvathingal J."/>
            <person name="Nadendla S."/>
            <person name="Sichtig H."/>
        </authorList>
    </citation>
    <scope>NUCLEOTIDE SEQUENCE [LARGE SCALE GENOMIC DNA]</scope>
    <source>
        <strain evidence="9">FDAARGOS_249</strain>
    </source>
</reference>
<evidence type="ECO:0000256" key="3">
    <source>
        <dbReference type="ARBA" id="ARBA00022692"/>
    </source>
</evidence>
<dbReference type="GO" id="GO:0031460">
    <property type="term" value="P:glycine betaine transport"/>
    <property type="evidence" value="ECO:0007669"/>
    <property type="project" value="TreeGrafter"/>
</dbReference>
<protein>
    <submittedName>
        <fullName evidence="8">Amino acid ABC transporter permease</fullName>
    </submittedName>
</protein>
<dbReference type="AlphaFoldDB" id="A0A2J9PLT7"/>
<feature type="transmembrane region" description="Helical" evidence="6">
    <location>
        <begin position="76"/>
        <end position="103"/>
    </location>
</feature>
<feature type="transmembrane region" description="Helical" evidence="6">
    <location>
        <begin position="154"/>
        <end position="177"/>
    </location>
</feature>
<feature type="transmembrane region" description="Helical" evidence="6">
    <location>
        <begin position="32"/>
        <end position="55"/>
    </location>
</feature>
<keyword evidence="5 6" id="KW-0472">Membrane</keyword>
<dbReference type="FunFam" id="1.10.3720.10:FF:000001">
    <property type="entry name" value="Glycine betaine ABC transporter, permease"/>
    <property type="match status" value="1"/>
</dbReference>
<evidence type="ECO:0000259" key="7">
    <source>
        <dbReference type="PROSITE" id="PS50928"/>
    </source>
</evidence>
<dbReference type="PANTHER" id="PTHR30177:SF4">
    <property type="entry name" value="OSMOPROTECTANT IMPORT PERMEASE PROTEIN OSMW"/>
    <property type="match status" value="1"/>
</dbReference>
<dbReference type="Proteomes" id="UP000192813">
    <property type="component" value="Unassembled WGS sequence"/>
</dbReference>
<dbReference type="PROSITE" id="PS50928">
    <property type="entry name" value="ABC_TM1"/>
    <property type="match status" value="1"/>
</dbReference>
<evidence type="ECO:0000256" key="4">
    <source>
        <dbReference type="ARBA" id="ARBA00022989"/>
    </source>
</evidence>
<keyword evidence="4 6" id="KW-1133">Transmembrane helix</keyword>
<name>A0A2J9PLT7_9LACT</name>
<feature type="domain" description="ABC transmembrane type-1" evidence="7">
    <location>
        <begin position="28"/>
        <end position="208"/>
    </location>
</feature>
<sequence length="221" mass="23926">MVDVTQLDLFEQIVYYFQQNGMYLLSQFFRQLLMTSYGVVFAIIVAVPLGFFIAHKRKTSSFIIGLANIIQTVPNLALLSVVMLVMGLGPNLVVFTIFLYSILPILRNTYTGVISVDDTMVDVGKGMGMTPWQVIYKVELPLALSVIMGGIRNAFITGIGISTIGTFVGAGGLGDVLQRGVNASDGTSIIIAAVIPISLMSILADWLLGLIEKRLDPSSTK</sequence>
<evidence type="ECO:0000313" key="8">
    <source>
        <dbReference type="EMBL" id="PNL91277.1"/>
    </source>
</evidence>
<dbReference type="InterPro" id="IPR051204">
    <property type="entry name" value="ABC_transp_perm/SBD"/>
</dbReference>
<comment type="similarity">
    <text evidence="6">Belongs to the binding-protein-dependent transport system permease family.</text>
</comment>